<reference evidence="3" key="1">
    <citation type="submission" date="2020-07" db="EMBL/GenBank/DDBJ databases">
        <authorList>
            <person name="Partida-Martinez L."/>
            <person name="Huntemann M."/>
            <person name="Clum A."/>
            <person name="Wang J."/>
            <person name="Palaniappan K."/>
            <person name="Ritter S."/>
            <person name="Chen I.-M."/>
            <person name="Stamatis D."/>
            <person name="Reddy T."/>
            <person name="O'Malley R."/>
            <person name="Daum C."/>
            <person name="Shapiro N."/>
            <person name="Ivanova N."/>
            <person name="Kyrpides N."/>
            <person name="Woyke T."/>
        </authorList>
    </citation>
    <scope>NUCLEOTIDE SEQUENCE [LARGE SCALE GENOMIC DNA]</scope>
    <source>
        <strain evidence="3">AT2.8</strain>
    </source>
</reference>
<dbReference type="EMBL" id="JACCBX010000009">
    <property type="protein sequence ID" value="NYE07483.1"/>
    <property type="molecule type" value="Genomic_DNA"/>
</dbReference>
<keyword evidence="1" id="KW-1133">Transmembrane helix</keyword>
<dbReference type="AlphaFoldDB" id="A0A852TFA0"/>
<reference evidence="3" key="2">
    <citation type="submission" date="2020-08" db="EMBL/GenBank/DDBJ databases">
        <title>The Agave Microbiome: Exploring the role of microbial communities in plant adaptations to desert environments.</title>
        <authorList>
            <person name="Partida-Martinez L.P."/>
        </authorList>
    </citation>
    <scope>NUCLEOTIDE SEQUENCE [LARGE SCALE GENOMIC DNA]</scope>
    <source>
        <strain evidence="3">AT2.8</strain>
    </source>
</reference>
<keyword evidence="1" id="KW-0812">Transmembrane</keyword>
<proteinExistence type="predicted"/>
<comment type="caution">
    <text evidence="2">The sequence shown here is derived from an EMBL/GenBank/DDBJ whole genome shotgun (WGS) entry which is preliminary data.</text>
</comment>
<gene>
    <name evidence="2" type="ORF">F4694_004294</name>
</gene>
<evidence type="ECO:0000313" key="3">
    <source>
        <dbReference type="Proteomes" id="UP000548423"/>
    </source>
</evidence>
<sequence>METSFLLTLQAMVTAGYLILLIHLPTKLI</sequence>
<evidence type="ECO:0000313" key="2">
    <source>
        <dbReference type="EMBL" id="NYE07483.1"/>
    </source>
</evidence>
<dbReference type="Proteomes" id="UP000548423">
    <property type="component" value="Unassembled WGS sequence"/>
</dbReference>
<evidence type="ECO:0000256" key="1">
    <source>
        <dbReference type="SAM" id="Phobius"/>
    </source>
</evidence>
<keyword evidence="1" id="KW-0472">Membrane</keyword>
<feature type="transmembrane region" description="Helical" evidence="1">
    <location>
        <begin position="6"/>
        <end position="24"/>
    </location>
</feature>
<name>A0A852TFA0_9BACI</name>
<accession>A0A852TFA0</accession>
<organism evidence="2 3">
    <name type="scientific">Neobacillus niacini</name>
    <dbReference type="NCBI Taxonomy" id="86668"/>
    <lineage>
        <taxon>Bacteria</taxon>
        <taxon>Bacillati</taxon>
        <taxon>Bacillota</taxon>
        <taxon>Bacilli</taxon>
        <taxon>Bacillales</taxon>
        <taxon>Bacillaceae</taxon>
        <taxon>Neobacillus</taxon>
    </lineage>
</organism>
<protein>
    <submittedName>
        <fullName evidence="2">Uncharacterized protein</fullName>
    </submittedName>
</protein>